<dbReference type="Pfam" id="PF03787">
    <property type="entry name" value="RAMPs"/>
    <property type="match status" value="1"/>
</dbReference>
<evidence type="ECO:0000256" key="1">
    <source>
        <dbReference type="ARBA" id="ARBA00023118"/>
    </source>
</evidence>
<evidence type="ECO:0000313" key="5">
    <source>
        <dbReference type="EMBL" id="SDH47540.1"/>
    </source>
</evidence>
<dbReference type="CDD" id="cd09726">
    <property type="entry name" value="RAMP_I_III"/>
    <property type="match status" value="1"/>
</dbReference>
<organism evidence="5 6">
    <name type="scientific">Pseudonocardia oroxyli</name>
    <dbReference type="NCBI Taxonomy" id="366584"/>
    <lineage>
        <taxon>Bacteria</taxon>
        <taxon>Bacillati</taxon>
        <taxon>Actinomycetota</taxon>
        <taxon>Actinomycetes</taxon>
        <taxon>Pseudonocardiales</taxon>
        <taxon>Pseudonocardiaceae</taxon>
        <taxon>Pseudonocardia</taxon>
    </lineage>
</organism>
<feature type="region of interest" description="Disordered" evidence="3">
    <location>
        <begin position="181"/>
        <end position="200"/>
    </location>
</feature>
<dbReference type="STRING" id="366584.SAMN05216377_12327"/>
<evidence type="ECO:0000256" key="3">
    <source>
        <dbReference type="SAM" id="MobiDB-lite"/>
    </source>
</evidence>
<feature type="region of interest" description="Disordered" evidence="3">
    <location>
        <begin position="143"/>
        <end position="164"/>
    </location>
</feature>
<evidence type="ECO:0000256" key="2">
    <source>
        <dbReference type="ARBA" id="ARBA00093789"/>
    </source>
</evidence>
<dbReference type="EMBL" id="FNBE01000023">
    <property type="protein sequence ID" value="SDH47540.1"/>
    <property type="molecule type" value="Genomic_DNA"/>
</dbReference>
<protein>
    <submittedName>
        <fullName evidence="5">RAMP superfamily protein</fullName>
    </submittedName>
</protein>
<dbReference type="RefSeq" id="WP_176921578.1">
    <property type="nucleotide sequence ID" value="NZ_FNBE01000023.1"/>
</dbReference>
<feature type="region of interest" description="Disordered" evidence="3">
    <location>
        <begin position="566"/>
        <end position="642"/>
    </location>
</feature>
<reference evidence="5 6" key="1">
    <citation type="submission" date="2016-10" db="EMBL/GenBank/DDBJ databases">
        <authorList>
            <person name="de Groot N.N."/>
        </authorList>
    </citation>
    <scope>NUCLEOTIDE SEQUENCE [LARGE SCALE GENOMIC DNA]</scope>
    <source>
        <strain evidence="5 6">CGMCC 4.3143</strain>
    </source>
</reference>
<dbReference type="GO" id="GO:0051607">
    <property type="term" value="P:defense response to virus"/>
    <property type="evidence" value="ECO:0007669"/>
    <property type="project" value="UniProtKB-KW"/>
</dbReference>
<keyword evidence="6" id="KW-1185">Reference proteome</keyword>
<keyword evidence="1" id="KW-0051">Antiviral defense</keyword>
<evidence type="ECO:0000313" key="6">
    <source>
        <dbReference type="Proteomes" id="UP000198967"/>
    </source>
</evidence>
<name>A0A1G8CRI7_PSEOR</name>
<feature type="domain" description="CRISPR type III-associated protein" evidence="4">
    <location>
        <begin position="212"/>
        <end position="271"/>
    </location>
</feature>
<gene>
    <name evidence="5" type="ORF">SAMN05216377_12327</name>
</gene>
<accession>A0A1G8CRI7</accession>
<dbReference type="AlphaFoldDB" id="A0A1G8CRI7"/>
<sequence length="833" mass="90639">MTERVTVVRVDENTVEFAPHRAAARWIRLELKKNMFQQELQQGQIGDLETEDGEWLLDLVEGRAELVGSGASGPASKLGFTVERHGVLFLPGYGVPADLRDQAAGSLGIWVLPAGSAVQAHFDDPDIEGWAAAKAAKKAEDRAAAVERRRAGEKEAEKKRQRASPREHFVNPYTFVPFPGSPPPRSKPAGHHTLRSPAGGATRYQGTIAARLRAASPLLVRGVGPRVPGDVVARAPRTADGTHFVPGSSLHGALRSMHETLAGSCLRVFDDEFVPVYRDVASTALRTGWQLGVVAEAVDGRPTRLIRCTETKWVGLLQLADAAGGTGTVSTGQRFTLANKFIRENGREIYDREAPVELDPEGEWIVLVTDDGARVPARGTHLCAVGRLPSKPQSFGLGDEAWETFLKAAEGAKQFTAGQPRPVLEDEQRRLVGGESLDDVLGADTHRVFPGRGRWHRPRAWLHKDQVVWLGPTAGPFVTAIALSYLWRSAGLRAAGDRVLDGMKACHDPNDLCPSCRVFGSADTRLAGLGGADRRRAEQLSYRGHVRILDAPRTVGGPLVEVDLPAMGAPKPGSGQFYLDDPDGEPGEKDKPRNRWGVPDRTTPRSLRGRKFYWNTDPDTDEARGRWKKHPAAGGTSERAELAPKDSEWKVTLVVDGLTAAEIGGIVASLQPERLFLTRPQPLPYKATDPQFRIHVGGGKGVGLGSCSVEQLTVTLQDAEGRYLTDTVSQADPDELVAAFAAEHGERMDENWRFTAAALHTDHVDSRVVSYPTVKPWRDDRGTPNGAESFRSFAWFVATTGERLGREAKPFVPLPHVSHPAQGLPVSVPREQI</sequence>
<dbReference type="InterPro" id="IPR005537">
    <property type="entry name" value="RAMP_III_fam"/>
</dbReference>
<proteinExistence type="predicted"/>
<comment type="subunit">
    <text evidence="2">Part of the Csm effector complex that includes Cas10, Csm2, Csm3, Csm4 and Csm5.</text>
</comment>
<dbReference type="Proteomes" id="UP000198967">
    <property type="component" value="Unassembled WGS sequence"/>
</dbReference>
<evidence type="ECO:0000259" key="4">
    <source>
        <dbReference type="Pfam" id="PF03787"/>
    </source>
</evidence>